<dbReference type="Proteomes" id="UP000001312">
    <property type="component" value="Unassembled WGS sequence"/>
</dbReference>
<dbReference type="InterPro" id="IPR021833">
    <property type="entry name" value="DUF3425"/>
</dbReference>
<evidence type="ECO:0000313" key="2">
    <source>
        <dbReference type="Proteomes" id="UP000001312"/>
    </source>
</evidence>
<dbReference type="PANTHER" id="PTHR38116">
    <property type="entry name" value="CHROMOSOME 7, WHOLE GENOME SHOTGUN SEQUENCE"/>
    <property type="match status" value="1"/>
</dbReference>
<dbReference type="PANTHER" id="PTHR38116:SF1">
    <property type="entry name" value="BZIP DOMAIN-CONTAINING PROTEIN"/>
    <property type="match status" value="1"/>
</dbReference>
<dbReference type="OMA" id="WVLRGCW"/>
<evidence type="ECO:0000313" key="1">
    <source>
        <dbReference type="EMBL" id="EDN96382.1"/>
    </source>
</evidence>
<dbReference type="eggNOG" id="ENOG502S6JE">
    <property type="taxonomic scope" value="Eukaryota"/>
</dbReference>
<dbReference type="AlphaFoldDB" id="A7E7N0"/>
<proteinExistence type="predicted"/>
<organism evidence="1 2">
    <name type="scientific">Sclerotinia sclerotiorum (strain ATCC 18683 / 1980 / Ss-1)</name>
    <name type="common">White mold</name>
    <name type="synonym">Whetzelinia sclerotiorum</name>
    <dbReference type="NCBI Taxonomy" id="665079"/>
    <lineage>
        <taxon>Eukaryota</taxon>
        <taxon>Fungi</taxon>
        <taxon>Dikarya</taxon>
        <taxon>Ascomycota</taxon>
        <taxon>Pezizomycotina</taxon>
        <taxon>Leotiomycetes</taxon>
        <taxon>Helotiales</taxon>
        <taxon>Sclerotiniaceae</taxon>
        <taxon>Sclerotinia</taxon>
    </lineage>
</organism>
<dbReference type="KEGG" id="ssl:SS1G_01308"/>
<dbReference type="Pfam" id="PF11905">
    <property type="entry name" value="DUF3425"/>
    <property type="match status" value="1"/>
</dbReference>
<sequence length="372" mass="42690">MTNDKLFRVKGYTTKPLHPPRLAMNNLIDETPRIEILPMPQRSQIQNQTEDWTGTSNTVIRRKLQNRLNQRASRQRRKLDSRKLKTPTKIIEAQYPKTVNPFTTRLSKEEMHKMHIKHVISAKTFNAYLTNLSIPPDSYLLPLLHYNVTRALITNVHILKLPIDRMDDDILSPFNTSSSPAQLPATLQPTRLQIEIAHHPELDIFPFPPCRDNFLSAIAKGHVWDDVEFCRDIMYGVEGTDGRTGLIVWGDPWVAGSWEVEENFARKWAWSLKGCTDLFESTNKWRDRRGEPGLVLGESQAYLYPTTTGNTLDDGQRYKRGARSRVWFLLDVGRLLPVFCTPVLKLEGSRSGDWEEFAVDFSILLAMSTSCA</sequence>
<dbReference type="EMBL" id="CH476622">
    <property type="protein sequence ID" value="EDN96382.1"/>
    <property type="molecule type" value="Genomic_DNA"/>
</dbReference>
<keyword evidence="2" id="KW-1185">Reference proteome</keyword>
<name>A7E7N0_SCLS1</name>
<evidence type="ECO:0008006" key="3">
    <source>
        <dbReference type="Google" id="ProtNLM"/>
    </source>
</evidence>
<dbReference type="InParanoid" id="A7E7N0"/>
<dbReference type="HOGENOM" id="CLU_033726_0_2_1"/>
<accession>A7E7N0</accession>
<dbReference type="GeneID" id="5494037"/>
<gene>
    <name evidence="1" type="ORF">SS1G_01308</name>
</gene>
<dbReference type="CDD" id="cd14688">
    <property type="entry name" value="bZIP_YAP"/>
    <property type="match status" value="1"/>
</dbReference>
<protein>
    <recommendedName>
        <fullName evidence="3">BZIP domain-containing protein</fullName>
    </recommendedName>
</protein>
<dbReference type="RefSeq" id="XP_001597114.1">
    <property type="nucleotide sequence ID" value="XM_001597064.1"/>
</dbReference>
<reference evidence="2" key="1">
    <citation type="journal article" date="2011" name="PLoS Genet.">
        <title>Genomic analysis of the necrotrophic fungal pathogens Sclerotinia sclerotiorum and Botrytis cinerea.</title>
        <authorList>
            <person name="Amselem J."/>
            <person name="Cuomo C.A."/>
            <person name="van Kan J.A."/>
            <person name="Viaud M."/>
            <person name="Benito E.P."/>
            <person name="Couloux A."/>
            <person name="Coutinho P.M."/>
            <person name="de Vries R.P."/>
            <person name="Dyer P.S."/>
            <person name="Fillinger S."/>
            <person name="Fournier E."/>
            <person name="Gout L."/>
            <person name="Hahn M."/>
            <person name="Kohn L."/>
            <person name="Lapalu N."/>
            <person name="Plummer K.M."/>
            <person name="Pradier J.M."/>
            <person name="Quevillon E."/>
            <person name="Sharon A."/>
            <person name="Simon A."/>
            <person name="ten Have A."/>
            <person name="Tudzynski B."/>
            <person name="Tudzynski P."/>
            <person name="Wincker P."/>
            <person name="Andrew M."/>
            <person name="Anthouard V."/>
            <person name="Beever R.E."/>
            <person name="Beffa R."/>
            <person name="Benoit I."/>
            <person name="Bouzid O."/>
            <person name="Brault B."/>
            <person name="Chen Z."/>
            <person name="Choquer M."/>
            <person name="Collemare J."/>
            <person name="Cotton P."/>
            <person name="Danchin E.G."/>
            <person name="Da Silva C."/>
            <person name="Gautier A."/>
            <person name="Giraud C."/>
            <person name="Giraud T."/>
            <person name="Gonzalez C."/>
            <person name="Grossetete S."/>
            <person name="Guldener U."/>
            <person name="Henrissat B."/>
            <person name="Howlett B.J."/>
            <person name="Kodira C."/>
            <person name="Kretschmer M."/>
            <person name="Lappartient A."/>
            <person name="Leroch M."/>
            <person name="Levis C."/>
            <person name="Mauceli E."/>
            <person name="Neuveglise C."/>
            <person name="Oeser B."/>
            <person name="Pearson M."/>
            <person name="Poulain J."/>
            <person name="Poussereau N."/>
            <person name="Quesneville H."/>
            <person name="Rascle C."/>
            <person name="Schumacher J."/>
            <person name="Segurens B."/>
            <person name="Sexton A."/>
            <person name="Silva E."/>
            <person name="Sirven C."/>
            <person name="Soanes D.M."/>
            <person name="Talbot N.J."/>
            <person name="Templeton M."/>
            <person name="Yandava C."/>
            <person name="Yarden O."/>
            <person name="Zeng Q."/>
            <person name="Rollins J.A."/>
            <person name="Lebrun M.H."/>
            <person name="Dickman M."/>
        </authorList>
    </citation>
    <scope>NUCLEOTIDE SEQUENCE [LARGE SCALE GENOMIC DNA]</scope>
    <source>
        <strain evidence="2">ATCC 18683 / 1980 / Ss-1</strain>
    </source>
</reference>